<dbReference type="AlphaFoldDB" id="A0A397QEC3"/>
<dbReference type="PANTHER" id="PTHR34001">
    <property type="entry name" value="BLL7405 PROTEIN"/>
    <property type="match status" value="1"/>
</dbReference>
<dbReference type="PANTHER" id="PTHR34001:SF3">
    <property type="entry name" value="BLL7405 PROTEIN"/>
    <property type="match status" value="1"/>
</dbReference>
<accession>A0A397QEC3</accession>
<evidence type="ECO:0000259" key="7">
    <source>
        <dbReference type="Pfam" id="PF13505"/>
    </source>
</evidence>
<feature type="domain" description="Outer membrane protein beta-barrel" evidence="7">
    <location>
        <begin position="23"/>
        <end position="282"/>
    </location>
</feature>
<gene>
    <name evidence="8" type="ORF">BXY53_1530</name>
</gene>
<dbReference type="Pfam" id="PF13505">
    <property type="entry name" value="OMP_b-brl"/>
    <property type="match status" value="1"/>
</dbReference>
<dbReference type="RefSeq" id="WP_119061216.1">
    <property type="nucleotide sequence ID" value="NZ_QXDF01000001.1"/>
</dbReference>
<evidence type="ECO:0000256" key="5">
    <source>
        <dbReference type="ARBA" id="ARBA00038306"/>
    </source>
</evidence>
<evidence type="ECO:0000313" key="9">
    <source>
        <dbReference type="Proteomes" id="UP000266273"/>
    </source>
</evidence>
<comment type="subcellular location">
    <subcellularLocation>
        <location evidence="1">Cell outer membrane</location>
    </subcellularLocation>
</comment>
<keyword evidence="2 6" id="KW-0732">Signal</keyword>
<sequence length="293" mass="32271">MFRKCVSTAVSAVAFSTVAGVLAATVSPASAADLSRYEGSLKDTEPVYAPAPIWTGFYVGAHLGYTWADWDGPFAYDDVDNFPDITFDNSSQSLSGDDWLGGLQFGANHQIGRWVLGAEVDVSWTGADDSTSFVPYPTGLDSDNTGEPIWDVRAEMEMFGTARARVGYLTRDDLLLYLTGGLAWAEVESDISVLFPDPTFETPFENARGSVDETHLGYTIGGGLEWMVADNWTLKGEYLYFDLEDEDYAYVGRTAAGNRYGTDRYGPDLDGHILRVGVNYLFRGREERMEPLK</sequence>
<reference evidence="8 9" key="1">
    <citation type="submission" date="2018-08" db="EMBL/GenBank/DDBJ databases">
        <title>Genomic Encyclopedia of Archaeal and Bacterial Type Strains, Phase II (KMG-II): from individual species to whole genera.</title>
        <authorList>
            <person name="Goeker M."/>
        </authorList>
    </citation>
    <scope>NUCLEOTIDE SEQUENCE [LARGE SCALE GENOMIC DNA]</scope>
    <source>
        <strain evidence="8 9">DSM 5002</strain>
    </source>
</reference>
<comment type="caution">
    <text evidence="8">The sequence shown here is derived from an EMBL/GenBank/DDBJ whole genome shotgun (WGS) entry which is preliminary data.</text>
</comment>
<evidence type="ECO:0000256" key="6">
    <source>
        <dbReference type="SAM" id="SignalP"/>
    </source>
</evidence>
<dbReference type="EMBL" id="QXDF01000001">
    <property type="protein sequence ID" value="RIA56424.1"/>
    <property type="molecule type" value="Genomic_DNA"/>
</dbReference>
<comment type="similarity">
    <text evidence="5">Belongs to the Omp25/RopB family.</text>
</comment>
<dbReference type="Gene3D" id="2.40.160.20">
    <property type="match status" value="1"/>
</dbReference>
<dbReference type="GO" id="GO:0009279">
    <property type="term" value="C:cell outer membrane"/>
    <property type="evidence" value="ECO:0007669"/>
    <property type="project" value="UniProtKB-SubCell"/>
</dbReference>
<organism evidence="8 9">
    <name type="scientific">Dichotomicrobium thermohalophilum</name>
    <dbReference type="NCBI Taxonomy" id="933063"/>
    <lineage>
        <taxon>Bacteria</taxon>
        <taxon>Pseudomonadati</taxon>
        <taxon>Pseudomonadota</taxon>
        <taxon>Alphaproteobacteria</taxon>
        <taxon>Hyphomicrobiales</taxon>
        <taxon>Hyphomicrobiaceae</taxon>
        <taxon>Dichotomicrobium</taxon>
    </lineage>
</organism>
<feature type="chain" id="PRO_5017271890" evidence="6">
    <location>
        <begin position="32"/>
        <end position="293"/>
    </location>
</feature>
<keyword evidence="3" id="KW-0472">Membrane</keyword>
<evidence type="ECO:0000313" key="8">
    <source>
        <dbReference type="EMBL" id="RIA56424.1"/>
    </source>
</evidence>
<dbReference type="OrthoDB" id="9815357at2"/>
<evidence type="ECO:0000256" key="3">
    <source>
        <dbReference type="ARBA" id="ARBA00023136"/>
    </source>
</evidence>
<feature type="signal peptide" evidence="6">
    <location>
        <begin position="1"/>
        <end position="31"/>
    </location>
</feature>
<evidence type="ECO:0000256" key="1">
    <source>
        <dbReference type="ARBA" id="ARBA00004442"/>
    </source>
</evidence>
<protein>
    <submittedName>
        <fullName evidence="8">Outer membrane immunogenic protein</fullName>
    </submittedName>
</protein>
<keyword evidence="4" id="KW-0998">Cell outer membrane</keyword>
<dbReference type="InterPro" id="IPR027385">
    <property type="entry name" value="Beta-barrel_OMP"/>
</dbReference>
<dbReference type="InterPro" id="IPR011250">
    <property type="entry name" value="OMP/PagP_B-barrel"/>
</dbReference>
<name>A0A397QEC3_9HYPH</name>
<evidence type="ECO:0000256" key="4">
    <source>
        <dbReference type="ARBA" id="ARBA00023237"/>
    </source>
</evidence>
<dbReference type="Proteomes" id="UP000266273">
    <property type="component" value="Unassembled WGS sequence"/>
</dbReference>
<dbReference type="InterPro" id="IPR051692">
    <property type="entry name" value="OMP-like"/>
</dbReference>
<proteinExistence type="inferred from homology"/>
<keyword evidence="9" id="KW-1185">Reference proteome</keyword>
<dbReference type="SUPFAM" id="SSF56925">
    <property type="entry name" value="OMPA-like"/>
    <property type="match status" value="1"/>
</dbReference>
<evidence type="ECO:0000256" key="2">
    <source>
        <dbReference type="ARBA" id="ARBA00022729"/>
    </source>
</evidence>